<evidence type="ECO:0000313" key="3">
    <source>
        <dbReference type="Proteomes" id="UP000887116"/>
    </source>
</evidence>
<accession>A0A8X6GU57</accession>
<organism evidence="2 3">
    <name type="scientific">Trichonephila clavata</name>
    <name type="common">Joro spider</name>
    <name type="synonym">Nephila clavata</name>
    <dbReference type="NCBI Taxonomy" id="2740835"/>
    <lineage>
        <taxon>Eukaryota</taxon>
        <taxon>Metazoa</taxon>
        <taxon>Ecdysozoa</taxon>
        <taxon>Arthropoda</taxon>
        <taxon>Chelicerata</taxon>
        <taxon>Arachnida</taxon>
        <taxon>Araneae</taxon>
        <taxon>Araneomorphae</taxon>
        <taxon>Entelegynae</taxon>
        <taxon>Araneoidea</taxon>
        <taxon>Nephilidae</taxon>
        <taxon>Trichonephila</taxon>
    </lineage>
</organism>
<reference evidence="2" key="1">
    <citation type="submission" date="2020-07" db="EMBL/GenBank/DDBJ databases">
        <title>Multicomponent nature underlies the extraordinary mechanical properties of spider dragline silk.</title>
        <authorList>
            <person name="Kono N."/>
            <person name="Nakamura H."/>
            <person name="Mori M."/>
            <person name="Yoshida Y."/>
            <person name="Ohtoshi R."/>
            <person name="Malay A.D."/>
            <person name="Moran D.A.P."/>
            <person name="Tomita M."/>
            <person name="Numata K."/>
            <person name="Arakawa K."/>
        </authorList>
    </citation>
    <scope>NUCLEOTIDE SEQUENCE</scope>
</reference>
<dbReference type="Proteomes" id="UP000887116">
    <property type="component" value="Unassembled WGS sequence"/>
</dbReference>
<evidence type="ECO:0000256" key="1">
    <source>
        <dbReference type="SAM" id="MobiDB-lite"/>
    </source>
</evidence>
<evidence type="ECO:0000313" key="2">
    <source>
        <dbReference type="EMBL" id="GFR11323.1"/>
    </source>
</evidence>
<feature type="region of interest" description="Disordered" evidence="1">
    <location>
        <begin position="1"/>
        <end position="25"/>
    </location>
</feature>
<dbReference type="EMBL" id="BMAO01006754">
    <property type="protein sequence ID" value="GFR11323.1"/>
    <property type="molecule type" value="Genomic_DNA"/>
</dbReference>
<sequence length="109" mass="12124">MEPSCQISIRRNSSSGRENVGGKNQSSAEISFLLNSVFDDMPATEFEQLFELGDGGICAKNEEWDAGKKVVLAFFEYMSGTEKDDEEQEVSFILNFKIEIEDPVSDAIS</sequence>
<keyword evidence="3" id="KW-1185">Reference proteome</keyword>
<protein>
    <submittedName>
        <fullName evidence="2">Uncharacterized protein</fullName>
    </submittedName>
</protein>
<name>A0A8X6GU57_TRICU</name>
<dbReference type="AlphaFoldDB" id="A0A8X6GU57"/>
<proteinExistence type="predicted"/>
<comment type="caution">
    <text evidence="2">The sequence shown here is derived from an EMBL/GenBank/DDBJ whole genome shotgun (WGS) entry which is preliminary data.</text>
</comment>
<gene>
    <name evidence="2" type="ORF">TNCT_4872</name>
</gene>